<gene>
    <name evidence="3" type="ORF">A2V71_04545</name>
</gene>
<dbReference type="Pfam" id="PF13439">
    <property type="entry name" value="Glyco_transf_4"/>
    <property type="match status" value="1"/>
</dbReference>
<reference evidence="3 4" key="1">
    <citation type="journal article" date="2016" name="Nat. Commun.">
        <title>Thousands of microbial genomes shed light on interconnected biogeochemical processes in an aquifer system.</title>
        <authorList>
            <person name="Anantharaman K."/>
            <person name="Brown C.T."/>
            <person name="Hug L.A."/>
            <person name="Sharon I."/>
            <person name="Castelle C.J."/>
            <person name="Probst A.J."/>
            <person name="Thomas B.C."/>
            <person name="Singh A."/>
            <person name="Wilkins M.J."/>
            <person name="Karaoz U."/>
            <person name="Brodie E.L."/>
            <person name="Williams K.H."/>
            <person name="Hubbard S.S."/>
            <person name="Banfield J.F."/>
        </authorList>
    </citation>
    <scope>NUCLEOTIDE SEQUENCE [LARGE SCALE GENOMIC DNA]</scope>
</reference>
<dbReference type="Pfam" id="PF00534">
    <property type="entry name" value="Glycos_transf_1"/>
    <property type="match status" value="1"/>
</dbReference>
<evidence type="ECO:0000259" key="1">
    <source>
        <dbReference type="Pfam" id="PF00534"/>
    </source>
</evidence>
<accession>A0A1F5DMP9</accession>
<sequence>MSKSKIQISNKKVAIVVEELTQLGGAERVLDAILEILPQSPIFTIVWDKQKTQHVYDKFDIRTSFIHKMPFGIKKYKWYLPLMPLAVESLDLKEYDLVISITSALVKGVKTNQNQIHVCYCNTPTRYLWIDSKEYIKNAPIPFFIRPFMPIILWYLRRWDLKASKRPDYFIGNSKNVQKRIKKYYHRDSDVIYPMIDTKKFKPSKKVSNYYLLVSRIEPYKRVDVVIDAFRGLKENLKIIGSGTKKEQLELQAPKNVEFIGRVTDEKLNRIYSEAKAVIFPQEEDFGIIPIESMAAGRPVIAFKKGGALETVAPGVTGEFFFPQTRKVLKKAIQKFDYKKYKTEDCINQAQKFDKSLFKEQILEYINSKLKTKNLNVKG</sequence>
<evidence type="ECO:0000259" key="2">
    <source>
        <dbReference type="Pfam" id="PF13439"/>
    </source>
</evidence>
<organism evidence="3 4">
    <name type="scientific">Candidatus Berkelbacteria bacterium RBG_13_40_8</name>
    <dbReference type="NCBI Taxonomy" id="1797467"/>
    <lineage>
        <taxon>Bacteria</taxon>
        <taxon>Candidatus Berkelbacteria</taxon>
    </lineage>
</organism>
<dbReference type="EMBL" id="MEZT01000021">
    <property type="protein sequence ID" value="OGD56385.1"/>
    <property type="molecule type" value="Genomic_DNA"/>
</dbReference>
<dbReference type="Proteomes" id="UP000178764">
    <property type="component" value="Unassembled WGS sequence"/>
</dbReference>
<evidence type="ECO:0000313" key="4">
    <source>
        <dbReference type="Proteomes" id="UP000178764"/>
    </source>
</evidence>
<comment type="caution">
    <text evidence="3">The sequence shown here is derived from an EMBL/GenBank/DDBJ whole genome shotgun (WGS) entry which is preliminary data.</text>
</comment>
<dbReference type="SUPFAM" id="SSF53756">
    <property type="entry name" value="UDP-Glycosyltransferase/glycogen phosphorylase"/>
    <property type="match status" value="1"/>
</dbReference>
<protein>
    <submittedName>
        <fullName evidence="3">Uncharacterized protein</fullName>
    </submittedName>
</protein>
<dbReference type="InterPro" id="IPR050194">
    <property type="entry name" value="Glycosyltransferase_grp1"/>
</dbReference>
<dbReference type="Gene3D" id="3.40.50.2000">
    <property type="entry name" value="Glycogen Phosphorylase B"/>
    <property type="match status" value="2"/>
</dbReference>
<dbReference type="InterPro" id="IPR028098">
    <property type="entry name" value="Glyco_trans_4-like_N"/>
</dbReference>
<feature type="domain" description="Glycosyl transferase family 1" evidence="1">
    <location>
        <begin position="200"/>
        <end position="352"/>
    </location>
</feature>
<dbReference type="AlphaFoldDB" id="A0A1F5DMP9"/>
<name>A0A1F5DMP9_9BACT</name>
<dbReference type="InterPro" id="IPR001296">
    <property type="entry name" value="Glyco_trans_1"/>
</dbReference>
<dbReference type="PANTHER" id="PTHR45947:SF3">
    <property type="entry name" value="SULFOQUINOVOSYL TRANSFERASE SQD2"/>
    <property type="match status" value="1"/>
</dbReference>
<evidence type="ECO:0000313" key="3">
    <source>
        <dbReference type="EMBL" id="OGD56385.1"/>
    </source>
</evidence>
<feature type="domain" description="Glycosyltransferase subfamily 4-like N-terminal" evidence="2">
    <location>
        <begin position="24"/>
        <end position="199"/>
    </location>
</feature>
<dbReference type="PANTHER" id="PTHR45947">
    <property type="entry name" value="SULFOQUINOVOSYL TRANSFERASE SQD2"/>
    <property type="match status" value="1"/>
</dbReference>
<proteinExistence type="predicted"/>
<dbReference type="GO" id="GO:0016757">
    <property type="term" value="F:glycosyltransferase activity"/>
    <property type="evidence" value="ECO:0007669"/>
    <property type="project" value="InterPro"/>
</dbReference>